<feature type="region of interest" description="Disordered" evidence="1">
    <location>
        <begin position="1094"/>
        <end position="1192"/>
    </location>
</feature>
<dbReference type="EMBL" id="VXIT01000013">
    <property type="protein sequence ID" value="KAA6408496.1"/>
    <property type="molecule type" value="Genomic_DNA"/>
</dbReference>
<dbReference type="Pfam" id="PF21581">
    <property type="entry name" value="SCD"/>
    <property type="match status" value="1"/>
</dbReference>
<gene>
    <name evidence="3" type="ORF">FRX48_07578</name>
</gene>
<evidence type="ECO:0000259" key="2">
    <source>
        <dbReference type="PROSITE" id="PS51425"/>
    </source>
</evidence>
<protein>
    <recommendedName>
        <fullName evidence="2">SCD domain-containing protein</fullName>
    </recommendedName>
</protein>
<dbReference type="SUPFAM" id="SSF48371">
    <property type="entry name" value="ARM repeat"/>
    <property type="match status" value="1"/>
</dbReference>
<dbReference type="GO" id="GO:0007062">
    <property type="term" value="P:sister chromatid cohesion"/>
    <property type="evidence" value="ECO:0007669"/>
    <property type="project" value="UniProtKB-ARBA"/>
</dbReference>
<feature type="region of interest" description="Disordered" evidence="1">
    <location>
        <begin position="994"/>
        <end position="1031"/>
    </location>
</feature>
<dbReference type="PROSITE" id="PS51425">
    <property type="entry name" value="SCD"/>
    <property type="match status" value="1"/>
</dbReference>
<dbReference type="InterPro" id="IPR020839">
    <property type="entry name" value="SCD"/>
</dbReference>
<dbReference type="GO" id="GO:0005634">
    <property type="term" value="C:nucleus"/>
    <property type="evidence" value="ECO:0007669"/>
    <property type="project" value="TreeGrafter"/>
</dbReference>
<sequence>MPARLSSMELSDPATPDNSALPDATNRRKSGRARQKPVTLYDESNVLLAGNGGAKRKRAVSRGGEAENVEQELEEDESPEESESDPDEEELKERRKRAARSKKAPNKPAAKKPKTARSATTNLALRPAANGGKTVPKPRKTQARQSTVMDHGTGLYAEVFAQEDSMDDVAAGWVTRYQVHQTNAMCDLINFILKCTGCNLQVDVHDIEDPDNVASKLTDLQEEYQAQRITDYPLISKAKTHASFRPIVTSFFRSLIATAHASSLLYNDEALIENIEAWVTAMSSSGNRPFRHTATVIALSISTAVCGLVTEIIDSTAKTMRQKEGEKKKKTVNKGRVASLQNTLNENEKKQGFAEGILRDLFDAVFVHRYRDVDSKVRVDCVTALGTWITTLPDIFFEGQYLRYLGWVLSDTSAPTRAEVIKQLSKLFKHKDNVGRLRAFTERFRPRMVEMAARDAEPSIRASSVELLDLIRDAGLLEPDDIDTIGRLIFDTEPRVRKAVAGFFAENINDHFESTIEELGGEESIDEALGEEDEEDFDTPRKSWLKLKCLAEVLRSCDSDDQGNSSPIQSGVPGANDSLAAMGVDSRFSLAAQAICNGLPEVKEWEILAGYLLYDHSSTGQTQASGDVRHSFLTRCQPSEKEEFLLLEVLNAAVKQRLNDAVEHESDKKGKKSKARKDESREIQETTAVHLVQVIPRLLKKFGASSATASAVLRLEHVLNLEIFQELRQDSTTFSSLLDDINKQFLTHTDQNVLAEASTALLHARGFEDLEEVTDGKVQELWEDTINALRVLTTDKGVDGGSDNSTDLCNTVRRIANLASISDGVQMFDTPSRKSAKAAGNTPLELLIDIISDADTGQDADEETDETIINAMKAVLFYYMWTARSLHETLTANSPLPPFPDYSPFSSALISVLSSRPSRLDPVRLAAAGTLLDLYTLFATFRHQPPPTNRHRSDSATDPPPLASLVREIPAEAQTNIAATFAAAEKAHAKKSHRALDLAADDDDPLDPDLDSDAEDSDADDAQDERAKRERQHEALLAEKRLCELAGKIVLAVVGRVVDAKAGKGGLRERVGRNRGRLGGNFREVVAFLEGKKRVVGGGGGEGEGGRKGRGRGRGEGDGCWGGVEEEVEGEGRRREEEEGAEGGDEGEGEEGMGAREAEDREEEGGDAGGRGEDGKEMVRLQEEEDDDIMGD</sequence>
<feature type="compositionally biased region" description="Basic residues" evidence="1">
    <location>
        <begin position="94"/>
        <end position="115"/>
    </location>
</feature>
<feature type="region of interest" description="Disordered" evidence="1">
    <location>
        <begin position="660"/>
        <end position="682"/>
    </location>
</feature>
<feature type="domain" description="SCD" evidence="2">
    <location>
        <begin position="366"/>
        <end position="451"/>
    </location>
</feature>
<feature type="compositionally biased region" description="Basic and acidic residues" evidence="1">
    <location>
        <begin position="1170"/>
        <end position="1182"/>
    </location>
</feature>
<dbReference type="InterPro" id="IPR056396">
    <property type="entry name" value="HEAT_SCC3-SA"/>
</dbReference>
<dbReference type="GO" id="GO:0000785">
    <property type="term" value="C:chromatin"/>
    <property type="evidence" value="ECO:0007669"/>
    <property type="project" value="TreeGrafter"/>
</dbReference>
<proteinExistence type="predicted"/>
<dbReference type="InterPro" id="IPR039662">
    <property type="entry name" value="Cohesin_Scc3/SA"/>
</dbReference>
<accession>A0A5M8PI14</accession>
<dbReference type="GO" id="GO:0003682">
    <property type="term" value="F:chromatin binding"/>
    <property type="evidence" value="ECO:0007669"/>
    <property type="project" value="TreeGrafter"/>
</dbReference>
<feature type="compositionally biased region" description="Acidic residues" evidence="1">
    <location>
        <begin position="999"/>
        <end position="1023"/>
    </location>
</feature>
<dbReference type="GO" id="GO:0008278">
    <property type="term" value="C:cohesin complex"/>
    <property type="evidence" value="ECO:0007669"/>
    <property type="project" value="TreeGrafter"/>
</dbReference>
<comment type="caution">
    <text evidence="3">The sequence shown here is derived from an EMBL/GenBank/DDBJ whole genome shotgun (WGS) entry which is preliminary data.</text>
</comment>
<dbReference type="Gene3D" id="1.25.10.10">
    <property type="entry name" value="Leucine-rich Repeat Variant"/>
    <property type="match status" value="1"/>
</dbReference>
<feature type="compositionally biased region" description="Acidic residues" evidence="1">
    <location>
        <begin position="1183"/>
        <end position="1192"/>
    </location>
</feature>
<evidence type="ECO:0000256" key="1">
    <source>
        <dbReference type="SAM" id="MobiDB-lite"/>
    </source>
</evidence>
<dbReference type="OrthoDB" id="498590at2759"/>
<organism evidence="3 4">
    <name type="scientific">Lasallia pustulata</name>
    <dbReference type="NCBI Taxonomy" id="136370"/>
    <lineage>
        <taxon>Eukaryota</taxon>
        <taxon>Fungi</taxon>
        <taxon>Dikarya</taxon>
        <taxon>Ascomycota</taxon>
        <taxon>Pezizomycotina</taxon>
        <taxon>Lecanoromycetes</taxon>
        <taxon>OSLEUM clade</taxon>
        <taxon>Umbilicariomycetidae</taxon>
        <taxon>Umbilicariales</taxon>
        <taxon>Umbilicariaceae</taxon>
        <taxon>Lasallia</taxon>
    </lineage>
</organism>
<dbReference type="Proteomes" id="UP000324767">
    <property type="component" value="Unassembled WGS sequence"/>
</dbReference>
<name>A0A5M8PI14_9LECA</name>
<dbReference type="AlphaFoldDB" id="A0A5M8PI14"/>
<dbReference type="PANTHER" id="PTHR11199">
    <property type="entry name" value="STROMAL ANTIGEN"/>
    <property type="match status" value="1"/>
</dbReference>
<dbReference type="InterPro" id="IPR013721">
    <property type="entry name" value="STAG"/>
</dbReference>
<dbReference type="Pfam" id="PF24571">
    <property type="entry name" value="HEAT_SCC3-SA"/>
    <property type="match status" value="1"/>
</dbReference>
<reference evidence="3 4" key="1">
    <citation type="submission" date="2019-09" db="EMBL/GenBank/DDBJ databases">
        <title>The hologenome of the rock-dwelling lichen Lasallia pustulata.</title>
        <authorList>
            <person name="Greshake Tzovaras B."/>
            <person name="Segers F."/>
            <person name="Bicker A."/>
            <person name="Dal Grande F."/>
            <person name="Otte J."/>
            <person name="Hankeln T."/>
            <person name="Schmitt I."/>
            <person name="Ebersberger I."/>
        </authorList>
    </citation>
    <scope>NUCLEOTIDE SEQUENCE [LARGE SCALE GENOMIC DNA]</scope>
    <source>
        <strain evidence="3">A1-1</strain>
    </source>
</reference>
<evidence type="ECO:0000313" key="3">
    <source>
        <dbReference type="EMBL" id="KAA6408496.1"/>
    </source>
</evidence>
<evidence type="ECO:0000313" key="4">
    <source>
        <dbReference type="Proteomes" id="UP000324767"/>
    </source>
</evidence>
<dbReference type="Pfam" id="PF08514">
    <property type="entry name" value="STAG"/>
    <property type="match status" value="1"/>
</dbReference>
<dbReference type="InterPro" id="IPR011989">
    <property type="entry name" value="ARM-like"/>
</dbReference>
<feature type="compositionally biased region" description="Acidic residues" evidence="1">
    <location>
        <begin position="67"/>
        <end position="90"/>
    </location>
</feature>
<feature type="compositionally biased region" description="Acidic residues" evidence="1">
    <location>
        <begin position="1138"/>
        <end position="1151"/>
    </location>
</feature>
<feature type="region of interest" description="Disordered" evidence="1">
    <location>
        <begin position="1"/>
        <end position="147"/>
    </location>
</feature>
<dbReference type="PANTHER" id="PTHR11199:SF0">
    <property type="entry name" value="LD34181P-RELATED"/>
    <property type="match status" value="1"/>
</dbReference>
<dbReference type="InterPro" id="IPR016024">
    <property type="entry name" value="ARM-type_fold"/>
</dbReference>